<protein>
    <submittedName>
        <fullName evidence="1">Uncharacterized protein</fullName>
    </submittedName>
</protein>
<sequence length="105" mass="11834">MGGVLTPNVKKRESIMQYRYTGNIRAATNGIEKRNTRPKAKPRIQTTVHSHSCRNDQAVSSMEQCTGILMGLMLPRELTCGVAQSALFWQRNAWTCQKKPQPCNL</sequence>
<gene>
    <name evidence="1" type="ORF">KIL84_018534</name>
</gene>
<proteinExistence type="predicted"/>
<reference evidence="1" key="1">
    <citation type="submission" date="2021-09" db="EMBL/GenBank/DDBJ databases">
        <title>The genome of Mauremys mutica provides insights into the evolution of semi-aquatic lifestyle.</title>
        <authorList>
            <person name="Gong S."/>
            <person name="Gao Y."/>
        </authorList>
    </citation>
    <scope>NUCLEOTIDE SEQUENCE</scope>
    <source>
        <strain evidence="1">MM-2020</strain>
        <tissue evidence="1">Muscle</tissue>
    </source>
</reference>
<keyword evidence="2" id="KW-1185">Reference proteome</keyword>
<accession>A0A9D3XV61</accession>
<comment type="caution">
    <text evidence="1">The sequence shown here is derived from an EMBL/GenBank/DDBJ whole genome shotgun (WGS) entry which is preliminary data.</text>
</comment>
<organism evidence="1 2">
    <name type="scientific">Mauremys mutica</name>
    <name type="common">yellowpond turtle</name>
    <dbReference type="NCBI Taxonomy" id="74926"/>
    <lineage>
        <taxon>Eukaryota</taxon>
        <taxon>Metazoa</taxon>
        <taxon>Chordata</taxon>
        <taxon>Craniata</taxon>
        <taxon>Vertebrata</taxon>
        <taxon>Euteleostomi</taxon>
        <taxon>Archelosauria</taxon>
        <taxon>Testudinata</taxon>
        <taxon>Testudines</taxon>
        <taxon>Cryptodira</taxon>
        <taxon>Durocryptodira</taxon>
        <taxon>Testudinoidea</taxon>
        <taxon>Geoemydidae</taxon>
        <taxon>Geoemydinae</taxon>
        <taxon>Mauremys</taxon>
    </lineage>
</organism>
<evidence type="ECO:0000313" key="2">
    <source>
        <dbReference type="Proteomes" id="UP000827986"/>
    </source>
</evidence>
<name>A0A9D3XV61_9SAUR</name>
<dbReference type="AlphaFoldDB" id="A0A9D3XV61"/>
<dbReference type="Proteomes" id="UP000827986">
    <property type="component" value="Unassembled WGS sequence"/>
</dbReference>
<dbReference type="EMBL" id="JAHDVG010000463">
    <property type="protein sequence ID" value="KAH1185785.1"/>
    <property type="molecule type" value="Genomic_DNA"/>
</dbReference>
<evidence type="ECO:0000313" key="1">
    <source>
        <dbReference type="EMBL" id="KAH1185785.1"/>
    </source>
</evidence>